<gene>
    <name evidence="8" type="ORF">Sangu_2579600</name>
</gene>
<reference evidence="8" key="2">
    <citation type="journal article" date="2024" name="Plant">
        <title>Genomic evolution and insights into agronomic trait innovations of Sesamum species.</title>
        <authorList>
            <person name="Miao H."/>
            <person name="Wang L."/>
            <person name="Qu L."/>
            <person name="Liu H."/>
            <person name="Sun Y."/>
            <person name="Le M."/>
            <person name="Wang Q."/>
            <person name="Wei S."/>
            <person name="Zheng Y."/>
            <person name="Lin W."/>
            <person name="Duan Y."/>
            <person name="Cao H."/>
            <person name="Xiong S."/>
            <person name="Wang X."/>
            <person name="Wei L."/>
            <person name="Li C."/>
            <person name="Ma Q."/>
            <person name="Ju M."/>
            <person name="Zhao R."/>
            <person name="Li G."/>
            <person name="Mu C."/>
            <person name="Tian Q."/>
            <person name="Mei H."/>
            <person name="Zhang T."/>
            <person name="Gao T."/>
            <person name="Zhang H."/>
        </authorList>
    </citation>
    <scope>NUCLEOTIDE SEQUENCE</scope>
    <source>
        <strain evidence="8">G01</strain>
    </source>
</reference>
<keyword evidence="3" id="KW-0540">Nuclease</keyword>
<dbReference type="InterPro" id="IPR041373">
    <property type="entry name" value="RT_RNaseH"/>
</dbReference>
<name>A0AAW2J766_9LAMI</name>
<sequence length="143" mass="16202">MDRKKVVHQGILENCKPLDGLVEEGSEVGVDRCLRGCIQVAKASHLITVGVETAPFDKPFEVQVDSSDRALEGVLVQDKHPVAFESRKLKDVELRYNTHEMEMMAVVHCLETWRHYLLGTKFTVVTDSVTNTYFETQQKLSPK</sequence>
<keyword evidence="2" id="KW-0548">Nucleotidyltransferase</keyword>
<dbReference type="GO" id="GO:0003964">
    <property type="term" value="F:RNA-directed DNA polymerase activity"/>
    <property type="evidence" value="ECO:0007669"/>
    <property type="project" value="UniProtKB-KW"/>
</dbReference>
<reference evidence="8" key="1">
    <citation type="submission" date="2020-06" db="EMBL/GenBank/DDBJ databases">
        <authorList>
            <person name="Li T."/>
            <person name="Hu X."/>
            <person name="Zhang T."/>
            <person name="Song X."/>
            <person name="Zhang H."/>
            <person name="Dai N."/>
            <person name="Sheng W."/>
            <person name="Hou X."/>
            <person name="Wei L."/>
        </authorList>
    </citation>
    <scope>NUCLEOTIDE SEQUENCE</scope>
    <source>
        <strain evidence="8">G01</strain>
        <tissue evidence="8">Leaf</tissue>
    </source>
</reference>
<dbReference type="PANTHER" id="PTHR34072:SF41">
    <property type="entry name" value="REVERSE TRANSCRIPTASE_RETROTRANSPOSON-DERIVED PROTEIN RNASE H-LIKE DOMAIN-CONTAINING PROTEIN"/>
    <property type="match status" value="1"/>
</dbReference>
<keyword evidence="6" id="KW-0695">RNA-directed DNA polymerase</keyword>
<evidence type="ECO:0000256" key="6">
    <source>
        <dbReference type="ARBA" id="ARBA00022918"/>
    </source>
</evidence>
<dbReference type="SUPFAM" id="SSF56672">
    <property type="entry name" value="DNA/RNA polymerases"/>
    <property type="match status" value="1"/>
</dbReference>
<dbReference type="EMBL" id="JACGWK010001362">
    <property type="protein sequence ID" value="KAL0290295.1"/>
    <property type="molecule type" value="Genomic_DNA"/>
</dbReference>
<evidence type="ECO:0000256" key="3">
    <source>
        <dbReference type="ARBA" id="ARBA00022722"/>
    </source>
</evidence>
<dbReference type="GO" id="GO:0016787">
    <property type="term" value="F:hydrolase activity"/>
    <property type="evidence" value="ECO:0007669"/>
    <property type="project" value="UniProtKB-KW"/>
</dbReference>
<evidence type="ECO:0000259" key="7">
    <source>
        <dbReference type="Pfam" id="PF17917"/>
    </source>
</evidence>
<dbReference type="PANTHER" id="PTHR34072">
    <property type="entry name" value="ENZYMATIC POLYPROTEIN-RELATED"/>
    <property type="match status" value="1"/>
</dbReference>
<dbReference type="InterPro" id="IPR043502">
    <property type="entry name" value="DNA/RNA_pol_sf"/>
</dbReference>
<evidence type="ECO:0000256" key="1">
    <source>
        <dbReference type="ARBA" id="ARBA00022679"/>
    </source>
</evidence>
<dbReference type="GO" id="GO:0004519">
    <property type="term" value="F:endonuclease activity"/>
    <property type="evidence" value="ECO:0007669"/>
    <property type="project" value="UniProtKB-KW"/>
</dbReference>
<accession>A0AAW2J766</accession>
<comment type="caution">
    <text evidence="8">The sequence shown here is derived from an EMBL/GenBank/DDBJ whole genome shotgun (WGS) entry which is preliminary data.</text>
</comment>
<evidence type="ECO:0000313" key="8">
    <source>
        <dbReference type="EMBL" id="KAL0290295.1"/>
    </source>
</evidence>
<organism evidence="8">
    <name type="scientific">Sesamum angustifolium</name>
    <dbReference type="NCBI Taxonomy" id="2727405"/>
    <lineage>
        <taxon>Eukaryota</taxon>
        <taxon>Viridiplantae</taxon>
        <taxon>Streptophyta</taxon>
        <taxon>Embryophyta</taxon>
        <taxon>Tracheophyta</taxon>
        <taxon>Spermatophyta</taxon>
        <taxon>Magnoliopsida</taxon>
        <taxon>eudicotyledons</taxon>
        <taxon>Gunneridae</taxon>
        <taxon>Pentapetalae</taxon>
        <taxon>asterids</taxon>
        <taxon>lamiids</taxon>
        <taxon>Lamiales</taxon>
        <taxon>Pedaliaceae</taxon>
        <taxon>Sesamum</taxon>
    </lineage>
</organism>
<protein>
    <recommendedName>
        <fullName evidence="7">Reverse transcriptase RNase H-like domain-containing protein</fullName>
    </recommendedName>
</protein>
<dbReference type="AlphaFoldDB" id="A0AAW2J766"/>
<evidence type="ECO:0000256" key="2">
    <source>
        <dbReference type="ARBA" id="ARBA00022695"/>
    </source>
</evidence>
<dbReference type="Gene3D" id="3.10.20.370">
    <property type="match status" value="1"/>
</dbReference>
<evidence type="ECO:0000256" key="4">
    <source>
        <dbReference type="ARBA" id="ARBA00022759"/>
    </source>
</evidence>
<evidence type="ECO:0000256" key="5">
    <source>
        <dbReference type="ARBA" id="ARBA00022801"/>
    </source>
</evidence>
<dbReference type="Pfam" id="PF17917">
    <property type="entry name" value="RT_RNaseH"/>
    <property type="match status" value="1"/>
</dbReference>
<feature type="domain" description="Reverse transcriptase RNase H-like" evidence="7">
    <location>
        <begin position="56"/>
        <end position="141"/>
    </location>
</feature>
<keyword evidence="5" id="KW-0378">Hydrolase</keyword>
<keyword evidence="4" id="KW-0255">Endonuclease</keyword>
<keyword evidence="1" id="KW-0808">Transferase</keyword>
<dbReference type="CDD" id="cd09274">
    <property type="entry name" value="RNase_HI_RT_Ty3"/>
    <property type="match status" value="1"/>
</dbReference>
<proteinExistence type="predicted"/>